<evidence type="ECO:0000256" key="1">
    <source>
        <dbReference type="SAM" id="Phobius"/>
    </source>
</evidence>
<sequence>MSAPVFFGVAGVVLLVWGLVVARWNHWAHRLQGRTLTGQQFSPGFIRLLGVGLAIGGALFVVLAVAGAFSDHPA</sequence>
<keyword evidence="1" id="KW-1133">Transmembrane helix</keyword>
<reference evidence="3" key="1">
    <citation type="journal article" date="2019" name="Int. J. Syst. Evol. Microbiol.">
        <title>The Global Catalogue of Microorganisms (GCM) 10K type strain sequencing project: providing services to taxonomists for standard genome sequencing and annotation.</title>
        <authorList>
            <consortium name="The Broad Institute Genomics Platform"/>
            <consortium name="The Broad Institute Genome Sequencing Center for Infectious Disease"/>
            <person name="Wu L."/>
            <person name="Ma J."/>
        </authorList>
    </citation>
    <scope>NUCLEOTIDE SEQUENCE [LARGE SCALE GENOMIC DNA]</scope>
    <source>
        <strain evidence="3">CGMCC 1.15480</strain>
    </source>
</reference>
<feature type="transmembrane region" description="Helical" evidence="1">
    <location>
        <begin position="6"/>
        <end position="24"/>
    </location>
</feature>
<keyword evidence="3" id="KW-1185">Reference proteome</keyword>
<name>A0ABQ1NUE8_9MICC</name>
<gene>
    <name evidence="2" type="ORF">GCM10011512_10300</name>
</gene>
<protein>
    <submittedName>
        <fullName evidence="2">Uncharacterized protein</fullName>
    </submittedName>
</protein>
<keyword evidence="1" id="KW-0472">Membrane</keyword>
<feature type="transmembrane region" description="Helical" evidence="1">
    <location>
        <begin position="45"/>
        <end position="69"/>
    </location>
</feature>
<dbReference type="Proteomes" id="UP000597761">
    <property type="component" value="Unassembled WGS sequence"/>
</dbReference>
<dbReference type="EMBL" id="BMJI01000003">
    <property type="protein sequence ID" value="GGC85373.1"/>
    <property type="molecule type" value="Genomic_DNA"/>
</dbReference>
<comment type="caution">
    <text evidence="2">The sequence shown here is derived from an EMBL/GenBank/DDBJ whole genome shotgun (WGS) entry which is preliminary data.</text>
</comment>
<proteinExistence type="predicted"/>
<accession>A0ABQ1NUE8</accession>
<dbReference type="RefSeq" id="WP_188667060.1">
    <property type="nucleotide sequence ID" value="NZ_BMJI01000003.1"/>
</dbReference>
<evidence type="ECO:0000313" key="2">
    <source>
        <dbReference type="EMBL" id="GGC85373.1"/>
    </source>
</evidence>
<evidence type="ECO:0000313" key="3">
    <source>
        <dbReference type="Proteomes" id="UP000597761"/>
    </source>
</evidence>
<organism evidence="2 3">
    <name type="scientific">Tersicoccus solisilvae</name>
    <dbReference type="NCBI Taxonomy" id="1882339"/>
    <lineage>
        <taxon>Bacteria</taxon>
        <taxon>Bacillati</taxon>
        <taxon>Actinomycetota</taxon>
        <taxon>Actinomycetes</taxon>
        <taxon>Micrococcales</taxon>
        <taxon>Micrococcaceae</taxon>
        <taxon>Tersicoccus</taxon>
    </lineage>
</organism>
<keyword evidence="1" id="KW-0812">Transmembrane</keyword>